<evidence type="ECO:0000256" key="2">
    <source>
        <dbReference type="ARBA" id="ARBA00022475"/>
    </source>
</evidence>
<evidence type="ECO:0000313" key="8">
    <source>
        <dbReference type="Proteomes" id="UP001628220"/>
    </source>
</evidence>
<feature type="transmembrane region" description="Helical" evidence="6">
    <location>
        <begin position="82"/>
        <end position="104"/>
    </location>
</feature>
<protein>
    <submittedName>
        <fullName evidence="7">LptF/LptG family permease</fullName>
    </submittedName>
</protein>
<comment type="caution">
    <text evidence="7">The sequence shown here is derived from an EMBL/GenBank/DDBJ whole genome shotgun (WGS) entry which is preliminary data.</text>
</comment>
<keyword evidence="3 6" id="KW-0812">Transmembrane</keyword>
<feature type="transmembrane region" description="Helical" evidence="6">
    <location>
        <begin position="29"/>
        <end position="52"/>
    </location>
</feature>
<feature type="transmembrane region" description="Helical" evidence="6">
    <location>
        <begin position="298"/>
        <end position="316"/>
    </location>
</feature>
<dbReference type="InterPro" id="IPR005495">
    <property type="entry name" value="LptG/LptF_permease"/>
</dbReference>
<dbReference type="PANTHER" id="PTHR33529:SF8">
    <property type="entry name" value="PERMEASE, YJGP_YJGQ FAMILY"/>
    <property type="match status" value="1"/>
</dbReference>
<dbReference type="Pfam" id="PF03739">
    <property type="entry name" value="LptF_LptG"/>
    <property type="match status" value="1"/>
</dbReference>
<reference evidence="7 8" key="1">
    <citation type="journal article" date="2025" name="Int. J. Syst. Evol. Microbiol.">
        <title>Desulfovibrio falkowii sp. nov., Porphyromonas miyakawae sp. nov., Mediterraneibacter flintii sp. nov. and Owariibacterium komagatae gen. nov., sp. nov., isolated from human faeces.</title>
        <authorList>
            <person name="Hamaguchi T."/>
            <person name="Ohara M."/>
            <person name="Hisatomi A."/>
            <person name="Sekiguchi K."/>
            <person name="Takeda J.I."/>
            <person name="Ueyama J."/>
            <person name="Ito M."/>
            <person name="Nishiwaki H."/>
            <person name="Ogi T."/>
            <person name="Hirayama M."/>
            <person name="Ohkuma M."/>
            <person name="Sakamoto M."/>
            <person name="Ohno K."/>
        </authorList>
    </citation>
    <scope>NUCLEOTIDE SEQUENCE [LARGE SCALE GENOMIC DNA]</scope>
    <source>
        <strain evidence="7 8">13CB11C</strain>
    </source>
</reference>
<proteinExistence type="predicted"/>
<dbReference type="EMBL" id="BAAFSF010000001">
    <property type="protein sequence ID" value="GAB1251500.1"/>
    <property type="molecule type" value="Genomic_DNA"/>
</dbReference>
<gene>
    <name evidence="7" type="ORF">Tsumi_06040</name>
</gene>
<keyword evidence="2" id="KW-1003">Cell membrane</keyword>
<feature type="transmembrane region" description="Helical" evidence="6">
    <location>
        <begin position="328"/>
        <end position="350"/>
    </location>
</feature>
<dbReference type="PANTHER" id="PTHR33529">
    <property type="entry name" value="SLR0882 PROTEIN-RELATED"/>
    <property type="match status" value="1"/>
</dbReference>
<evidence type="ECO:0000256" key="6">
    <source>
        <dbReference type="SAM" id="Phobius"/>
    </source>
</evidence>
<sequence>MQQVPPEPIPSVKRKKRSERWYLKRLDRYIIKLFLGTFLSAISLILSVSVIFDINEKIDKFTNPDLTLHEIIFDYYVNFVPYYAVLFSPLFVFISVIFFTTQLAQKNEITAILAGGVSFNRLLRPYMVSATVIAIFTLLLNSFVIPPGNKVRNNFQNTYIRDKRINYAECIQMELSPGEYLYMRYFNAENNQGTDFSIDHFEDGTLQSRLVAEEAHYEDDHQWELQEGSITYFRTTGDSLSRFSTLDTLIYISPQDFLATALDAENLTTPRLIEQINNQKNRGASNVKGFEVELHKRFAAFFAAYILTLIGVSLSARKRKGGMGLSLALGIALSFTYIVFMTISASFAISGSLSPFLAAELPNIVYAIIAIILYRLFSY</sequence>
<keyword evidence="4 6" id="KW-1133">Transmembrane helix</keyword>
<dbReference type="RefSeq" id="WP_411915602.1">
    <property type="nucleotide sequence ID" value="NZ_BAAFSF010000001.1"/>
</dbReference>
<organism evidence="7 8">
    <name type="scientific">Porphyromonas miyakawae</name>
    <dbReference type="NCBI Taxonomy" id="3137470"/>
    <lineage>
        <taxon>Bacteria</taxon>
        <taxon>Pseudomonadati</taxon>
        <taxon>Bacteroidota</taxon>
        <taxon>Bacteroidia</taxon>
        <taxon>Bacteroidales</taxon>
        <taxon>Porphyromonadaceae</taxon>
        <taxon>Porphyromonas</taxon>
    </lineage>
</organism>
<feature type="transmembrane region" description="Helical" evidence="6">
    <location>
        <begin position="125"/>
        <end position="145"/>
    </location>
</feature>
<dbReference type="Proteomes" id="UP001628220">
    <property type="component" value="Unassembled WGS sequence"/>
</dbReference>
<evidence type="ECO:0000256" key="4">
    <source>
        <dbReference type="ARBA" id="ARBA00022989"/>
    </source>
</evidence>
<evidence type="ECO:0000313" key="7">
    <source>
        <dbReference type="EMBL" id="GAB1251500.1"/>
    </source>
</evidence>
<keyword evidence="5 6" id="KW-0472">Membrane</keyword>
<comment type="subcellular location">
    <subcellularLocation>
        <location evidence="1">Cell membrane</location>
        <topology evidence="1">Multi-pass membrane protein</topology>
    </subcellularLocation>
</comment>
<evidence type="ECO:0000256" key="3">
    <source>
        <dbReference type="ARBA" id="ARBA00022692"/>
    </source>
</evidence>
<feature type="transmembrane region" description="Helical" evidence="6">
    <location>
        <begin position="356"/>
        <end position="377"/>
    </location>
</feature>
<accession>A0ABQ0E1A6</accession>
<evidence type="ECO:0000256" key="5">
    <source>
        <dbReference type="ARBA" id="ARBA00023136"/>
    </source>
</evidence>
<evidence type="ECO:0000256" key="1">
    <source>
        <dbReference type="ARBA" id="ARBA00004651"/>
    </source>
</evidence>
<name>A0ABQ0E1A6_9PORP</name>
<keyword evidence="8" id="KW-1185">Reference proteome</keyword>